<dbReference type="RefSeq" id="WP_166380645.1">
    <property type="nucleotide sequence ID" value="NZ_BAAATT010000011.1"/>
</dbReference>
<evidence type="ECO:0000256" key="3">
    <source>
        <dbReference type="SAM" id="SignalP"/>
    </source>
</evidence>
<keyword evidence="3" id="KW-0732">Signal</keyword>
<sequence length="357" mass="36069">MRHRLRVGLAALLCTVASALPSTAHAAAASADLALSNVPSAVTTGARVMTSVKVTVRNQGSATAEAYLAVTLEGGTGRVTVSSMGGPAVIGPGEQKQLTAVIMLRPYAKTGFAGTMVVDVQGGANESTPARVKVSVGVPRNADVVVSGNRVAQVAAGQTAVFRYTVTNRGPMEVPTFELTMRGSGFEVVRLVGCTKLSKSSFRCRADDLAPGRSLRWEMHLRFAKPNADASGGVSVLVAERCDDTNVTNSDFGFEVRAGGAGAAQPTKTSAGTGTAPAPTPTAVPSASEAIETSVSPDPAAVAPSAAAALLAGTDEPRPGSPTAAIVAVVLALALGASVGFRRRARLAVGKAAEPKP</sequence>
<evidence type="ECO:0008006" key="6">
    <source>
        <dbReference type="Google" id="ProtNLM"/>
    </source>
</evidence>
<dbReference type="Proteomes" id="UP000660339">
    <property type="component" value="Unassembled WGS sequence"/>
</dbReference>
<organism evidence="4 5">
    <name type="scientific">Catellatospora methionotrophica</name>
    <dbReference type="NCBI Taxonomy" id="121620"/>
    <lineage>
        <taxon>Bacteria</taxon>
        <taxon>Bacillati</taxon>
        <taxon>Actinomycetota</taxon>
        <taxon>Actinomycetes</taxon>
        <taxon>Micromonosporales</taxon>
        <taxon>Micromonosporaceae</taxon>
        <taxon>Catellatospora</taxon>
    </lineage>
</organism>
<protein>
    <recommendedName>
        <fullName evidence="6">DUF11 domain-containing protein</fullName>
    </recommendedName>
</protein>
<feature type="compositionally biased region" description="Low complexity" evidence="1">
    <location>
        <begin position="266"/>
        <end position="284"/>
    </location>
</feature>
<evidence type="ECO:0000313" key="4">
    <source>
        <dbReference type="EMBL" id="GIG11746.1"/>
    </source>
</evidence>
<comment type="caution">
    <text evidence="4">The sequence shown here is derived from an EMBL/GenBank/DDBJ whole genome shotgun (WGS) entry which is preliminary data.</text>
</comment>
<evidence type="ECO:0000256" key="1">
    <source>
        <dbReference type="SAM" id="MobiDB-lite"/>
    </source>
</evidence>
<dbReference type="EMBL" id="BONJ01000001">
    <property type="protein sequence ID" value="GIG11746.1"/>
    <property type="molecule type" value="Genomic_DNA"/>
</dbReference>
<keyword evidence="5" id="KW-1185">Reference proteome</keyword>
<feature type="signal peptide" evidence="3">
    <location>
        <begin position="1"/>
        <end position="26"/>
    </location>
</feature>
<proteinExistence type="predicted"/>
<feature type="transmembrane region" description="Helical" evidence="2">
    <location>
        <begin position="324"/>
        <end position="341"/>
    </location>
</feature>
<evidence type="ECO:0000256" key="2">
    <source>
        <dbReference type="SAM" id="Phobius"/>
    </source>
</evidence>
<keyword evidence="2" id="KW-0472">Membrane</keyword>
<keyword evidence="2" id="KW-1133">Transmembrane helix</keyword>
<keyword evidence="2" id="KW-0812">Transmembrane</keyword>
<name>A0A8J3PBU8_9ACTN</name>
<dbReference type="AlphaFoldDB" id="A0A8J3PBU8"/>
<gene>
    <name evidence="4" type="ORF">Cme02nite_00780</name>
</gene>
<feature type="region of interest" description="Disordered" evidence="1">
    <location>
        <begin position="262"/>
        <end position="284"/>
    </location>
</feature>
<evidence type="ECO:0000313" key="5">
    <source>
        <dbReference type="Proteomes" id="UP000660339"/>
    </source>
</evidence>
<feature type="chain" id="PRO_5035240623" description="DUF11 domain-containing protein" evidence="3">
    <location>
        <begin position="27"/>
        <end position="357"/>
    </location>
</feature>
<accession>A0A8J3PBU8</accession>
<reference evidence="4" key="1">
    <citation type="submission" date="2021-01" db="EMBL/GenBank/DDBJ databases">
        <title>Whole genome shotgun sequence of Catellatospora methionotrophica NBRC 14553.</title>
        <authorList>
            <person name="Komaki H."/>
            <person name="Tamura T."/>
        </authorList>
    </citation>
    <scope>NUCLEOTIDE SEQUENCE</scope>
    <source>
        <strain evidence="4">NBRC 14553</strain>
    </source>
</reference>